<proteinExistence type="predicted"/>
<evidence type="ECO:0000313" key="2">
    <source>
        <dbReference type="Proteomes" id="UP001176941"/>
    </source>
</evidence>
<evidence type="ECO:0000313" key="1">
    <source>
        <dbReference type="EMBL" id="CAI9180874.1"/>
    </source>
</evidence>
<reference evidence="1" key="1">
    <citation type="submission" date="2023-04" db="EMBL/GenBank/DDBJ databases">
        <authorList>
            <consortium name="ELIXIR-Norway"/>
        </authorList>
    </citation>
    <scope>NUCLEOTIDE SEQUENCE [LARGE SCALE GENOMIC DNA]</scope>
</reference>
<protein>
    <submittedName>
        <fullName evidence="1">Uncharacterized protein</fullName>
    </submittedName>
</protein>
<dbReference type="EMBL" id="OX460343">
    <property type="protein sequence ID" value="CAI9180874.1"/>
    <property type="molecule type" value="Genomic_DNA"/>
</dbReference>
<dbReference type="Proteomes" id="UP001176941">
    <property type="component" value="Chromosome X"/>
</dbReference>
<gene>
    <name evidence="1" type="ORF">MRATA1EN1_LOCUS29836</name>
</gene>
<sequence>MSDSSRSHGLQPTRLLRPWDFPGKSTGVGCHCLLRIKAADGKGTGKEKECMWDLSSPLGIELASSALEDDVLTTGPPETSSASNSYQSGFLTAGQLALITEATTSCYCFAKRVGFLVTQLVKNPPAMQETWV</sequence>
<accession>A0ABN9A4J4</accession>
<keyword evidence="2" id="KW-1185">Reference proteome</keyword>
<name>A0ABN9A4J4_RANTA</name>
<organism evidence="1 2">
    <name type="scientific">Rangifer tarandus platyrhynchus</name>
    <name type="common">Svalbard reindeer</name>
    <dbReference type="NCBI Taxonomy" id="3082113"/>
    <lineage>
        <taxon>Eukaryota</taxon>
        <taxon>Metazoa</taxon>
        <taxon>Chordata</taxon>
        <taxon>Craniata</taxon>
        <taxon>Vertebrata</taxon>
        <taxon>Euteleostomi</taxon>
        <taxon>Mammalia</taxon>
        <taxon>Eutheria</taxon>
        <taxon>Laurasiatheria</taxon>
        <taxon>Artiodactyla</taxon>
        <taxon>Ruminantia</taxon>
        <taxon>Pecora</taxon>
        <taxon>Cervidae</taxon>
        <taxon>Odocoileinae</taxon>
        <taxon>Rangifer</taxon>
    </lineage>
</organism>